<dbReference type="Proteomes" id="UP000663833">
    <property type="component" value="Unassembled WGS sequence"/>
</dbReference>
<organism evidence="7 10">
    <name type="scientific">Rotaria socialis</name>
    <dbReference type="NCBI Taxonomy" id="392032"/>
    <lineage>
        <taxon>Eukaryota</taxon>
        <taxon>Metazoa</taxon>
        <taxon>Spiralia</taxon>
        <taxon>Gnathifera</taxon>
        <taxon>Rotifera</taxon>
        <taxon>Eurotatoria</taxon>
        <taxon>Bdelloidea</taxon>
        <taxon>Philodinida</taxon>
        <taxon>Philodinidae</taxon>
        <taxon>Rotaria</taxon>
    </lineage>
</organism>
<dbReference type="Proteomes" id="UP000663872">
    <property type="component" value="Unassembled WGS sequence"/>
</dbReference>
<protein>
    <submittedName>
        <fullName evidence="7">Uncharacterized protein</fullName>
    </submittedName>
</protein>
<dbReference type="Proteomes" id="UP000663873">
    <property type="component" value="Unassembled WGS sequence"/>
</dbReference>
<keyword evidence="11" id="KW-1185">Reference proteome</keyword>
<dbReference type="Proteomes" id="UP000663848">
    <property type="component" value="Unassembled WGS sequence"/>
</dbReference>
<dbReference type="EMBL" id="CAJOBQ010000741">
    <property type="protein sequence ID" value="CAF4410866.1"/>
    <property type="molecule type" value="Genomic_DNA"/>
</dbReference>
<dbReference type="EMBL" id="CAJNYV010002738">
    <property type="protein sequence ID" value="CAF3497760.1"/>
    <property type="molecule type" value="Genomic_DNA"/>
</dbReference>
<dbReference type="Proteomes" id="UP000663862">
    <property type="component" value="Unassembled WGS sequence"/>
</dbReference>
<dbReference type="Proteomes" id="UP000663865">
    <property type="component" value="Unassembled WGS sequence"/>
</dbReference>
<reference evidence="7" key="1">
    <citation type="submission" date="2021-02" db="EMBL/GenBank/DDBJ databases">
        <authorList>
            <person name="Nowell W R."/>
        </authorList>
    </citation>
    <scope>NUCLEOTIDE SEQUENCE</scope>
</reference>
<dbReference type="EMBL" id="CAJNYU010004097">
    <property type="protein sequence ID" value="CAF3725110.1"/>
    <property type="molecule type" value="Genomic_DNA"/>
</dbReference>
<dbReference type="EMBL" id="CAJNXB010000044">
    <property type="protein sequence ID" value="CAF3002723.1"/>
    <property type="molecule type" value="Genomic_DNA"/>
</dbReference>
<dbReference type="EMBL" id="CAJOBR010011419">
    <property type="protein sequence ID" value="CAF4902857.1"/>
    <property type="molecule type" value="Genomic_DNA"/>
</dbReference>
<proteinExistence type="predicted"/>
<dbReference type="Proteomes" id="UP000663869">
    <property type="component" value="Unassembled WGS sequence"/>
</dbReference>
<dbReference type="EMBL" id="CAJNYT010000078">
    <property type="protein sequence ID" value="CAF3328783.1"/>
    <property type="molecule type" value="Genomic_DNA"/>
</dbReference>
<evidence type="ECO:0000313" key="3">
    <source>
        <dbReference type="EMBL" id="CAF3497760.1"/>
    </source>
</evidence>
<gene>
    <name evidence="5" type="ORF">FME351_LOCUS29317</name>
    <name evidence="2" type="ORF">GRG538_LOCUS3287</name>
    <name evidence="6" type="ORF">HFQ381_LOCUS11004</name>
    <name evidence="3" type="ORF">KIK155_LOCUS15577</name>
    <name evidence="4" type="ORF">LUA448_LOCUS26962</name>
    <name evidence="9" type="ORF">QYT958_LOCUS30844</name>
    <name evidence="1" type="ORF">TIS948_LOCUS1552</name>
    <name evidence="7" type="ORF">TSG867_LOCUS13715</name>
    <name evidence="8" type="ORF">UJA718_LOCUS30296</name>
</gene>
<evidence type="ECO:0000313" key="7">
    <source>
        <dbReference type="EMBL" id="CAF4410866.1"/>
    </source>
</evidence>
<dbReference type="OrthoDB" id="10173321at2759"/>
<dbReference type="EMBL" id="CAJNYD010003611">
    <property type="protein sequence ID" value="CAF3530826.1"/>
    <property type="molecule type" value="Genomic_DNA"/>
</dbReference>
<evidence type="ECO:0000313" key="1">
    <source>
        <dbReference type="EMBL" id="CAF3002723.1"/>
    </source>
</evidence>
<dbReference type="AlphaFoldDB" id="A0A820PZA4"/>
<accession>A0A820PZA4</accession>
<evidence type="ECO:0000313" key="8">
    <source>
        <dbReference type="EMBL" id="CAF4570747.1"/>
    </source>
</evidence>
<dbReference type="EMBL" id="CAJOBO010000621">
    <property type="protein sequence ID" value="CAF4260165.1"/>
    <property type="molecule type" value="Genomic_DNA"/>
</dbReference>
<dbReference type="EMBL" id="CAJOBP010012486">
    <property type="protein sequence ID" value="CAF4570747.1"/>
    <property type="molecule type" value="Genomic_DNA"/>
</dbReference>
<evidence type="ECO:0000313" key="11">
    <source>
        <dbReference type="Proteomes" id="UP000663873"/>
    </source>
</evidence>
<sequence>MMKKLLKFQENNAQRSKISVKEIEYGLGFLLERQLILTIIRLLNKKYLIDIQHLDRRILSSDESYNIQLKD</sequence>
<evidence type="ECO:0000313" key="9">
    <source>
        <dbReference type="EMBL" id="CAF4902857.1"/>
    </source>
</evidence>
<dbReference type="Proteomes" id="UP000663825">
    <property type="component" value="Unassembled WGS sequence"/>
</dbReference>
<comment type="caution">
    <text evidence="7">The sequence shown here is derived from an EMBL/GenBank/DDBJ whole genome shotgun (WGS) entry which is preliminary data.</text>
</comment>
<name>A0A820PZA4_9BILA</name>
<evidence type="ECO:0000313" key="5">
    <source>
        <dbReference type="EMBL" id="CAF3725110.1"/>
    </source>
</evidence>
<evidence type="ECO:0000313" key="10">
    <source>
        <dbReference type="Proteomes" id="UP000663862"/>
    </source>
</evidence>
<evidence type="ECO:0000313" key="4">
    <source>
        <dbReference type="EMBL" id="CAF3530826.1"/>
    </source>
</evidence>
<evidence type="ECO:0000313" key="6">
    <source>
        <dbReference type="EMBL" id="CAF4260165.1"/>
    </source>
</evidence>
<dbReference type="Proteomes" id="UP000663851">
    <property type="component" value="Unassembled WGS sequence"/>
</dbReference>
<evidence type="ECO:0000313" key="2">
    <source>
        <dbReference type="EMBL" id="CAF3328783.1"/>
    </source>
</evidence>